<sequence length="333" mass="39154">GHRDGVLDHVFAPMVVPWGRSINVCTRWAEDDSYTWARDQGWHEIYMRALVSCEEAGCPGCDVGEHSYWEDRYPVTRLQQMRKENPLRFARQYQNDIVPVEGITFKREWFSNRFDYAPSPEEVRHVFATWDTAGTLTGRSYTVGLVVVVTKDWDYQVLHMFRGRVEYPDLKRVIRETAKRWRVSASVIEAKATGQPVLQELAEEGLRVIPVLPPGQRGGPGHIDWVEQITIPLEECRLWLPSDEFFRLHNVEPWADDFLTEMLSYPEGTNDDIVVALTQLLFHIERDRKRWEDEDRRRALGPVRWGDPAEQYISPRRRKFLERHKPKERKLLV</sequence>
<accession>A0A0F9HN61</accession>
<gene>
    <name evidence="1" type="ORF">LCGC14_2043420</name>
</gene>
<reference evidence="1" key="1">
    <citation type="journal article" date="2015" name="Nature">
        <title>Complex archaea that bridge the gap between prokaryotes and eukaryotes.</title>
        <authorList>
            <person name="Spang A."/>
            <person name="Saw J.H."/>
            <person name="Jorgensen S.L."/>
            <person name="Zaremba-Niedzwiedzka K."/>
            <person name="Martijn J."/>
            <person name="Lind A.E."/>
            <person name="van Eijk R."/>
            <person name="Schleper C."/>
            <person name="Guy L."/>
            <person name="Ettema T.J."/>
        </authorList>
    </citation>
    <scope>NUCLEOTIDE SEQUENCE</scope>
</reference>
<protein>
    <submittedName>
        <fullName evidence="1">Uncharacterized protein</fullName>
    </submittedName>
</protein>
<dbReference type="EMBL" id="LAZR01024000">
    <property type="protein sequence ID" value="KKL76587.1"/>
    <property type="molecule type" value="Genomic_DNA"/>
</dbReference>
<feature type="non-terminal residue" evidence="1">
    <location>
        <position position="1"/>
    </location>
</feature>
<evidence type="ECO:0000313" key="1">
    <source>
        <dbReference type="EMBL" id="KKL76587.1"/>
    </source>
</evidence>
<name>A0A0F9HN61_9ZZZZ</name>
<proteinExistence type="predicted"/>
<dbReference type="AlphaFoldDB" id="A0A0F9HN61"/>
<dbReference type="Gene3D" id="3.30.420.240">
    <property type="match status" value="1"/>
</dbReference>
<organism evidence="1">
    <name type="scientific">marine sediment metagenome</name>
    <dbReference type="NCBI Taxonomy" id="412755"/>
    <lineage>
        <taxon>unclassified sequences</taxon>
        <taxon>metagenomes</taxon>
        <taxon>ecological metagenomes</taxon>
    </lineage>
</organism>
<comment type="caution">
    <text evidence="1">The sequence shown here is derived from an EMBL/GenBank/DDBJ whole genome shotgun (WGS) entry which is preliminary data.</text>
</comment>